<dbReference type="InterPro" id="IPR057264">
    <property type="entry name" value="Ribosomal_uL24_C"/>
</dbReference>
<dbReference type="AlphaFoldDB" id="A0A0G1XXX8"/>
<dbReference type="HAMAP" id="MF_01326_B">
    <property type="entry name" value="Ribosomal_uL24_B"/>
    <property type="match status" value="1"/>
</dbReference>
<dbReference type="PANTHER" id="PTHR12903">
    <property type="entry name" value="MITOCHONDRIAL RIBOSOMAL PROTEIN L24"/>
    <property type="match status" value="1"/>
</dbReference>
<keyword evidence="5" id="KW-0694">RNA-binding</keyword>
<dbReference type="Pfam" id="PF17136">
    <property type="entry name" value="ribosomal_L24"/>
    <property type="match status" value="1"/>
</dbReference>
<dbReference type="InterPro" id="IPR005825">
    <property type="entry name" value="Ribosomal_uL24_CS"/>
</dbReference>
<dbReference type="InterPro" id="IPR003256">
    <property type="entry name" value="Ribosomal_uL24"/>
</dbReference>
<dbReference type="SMART" id="SM00739">
    <property type="entry name" value="KOW"/>
    <property type="match status" value="1"/>
</dbReference>
<keyword evidence="2 5" id="KW-0689">Ribosomal protein</keyword>
<keyword evidence="5" id="KW-0699">rRNA-binding</keyword>
<comment type="caution">
    <text evidence="8">The sequence shown here is derived from an EMBL/GenBank/DDBJ whole genome shotgun (WGS) entry which is preliminary data.</text>
</comment>
<evidence type="ECO:0000256" key="5">
    <source>
        <dbReference type="HAMAP-Rule" id="MF_01326"/>
    </source>
</evidence>
<name>A0A0G1XXX8_9BACT</name>
<accession>A0A0G1XXX8</accession>
<evidence type="ECO:0000256" key="2">
    <source>
        <dbReference type="ARBA" id="ARBA00022980"/>
    </source>
</evidence>
<organism evidence="8 9">
    <name type="scientific">Candidatus Adlerbacteria bacterium GW2011_GWA1_54_10</name>
    <dbReference type="NCBI Taxonomy" id="1618605"/>
    <lineage>
        <taxon>Bacteria</taxon>
        <taxon>Candidatus Adleribacteriota</taxon>
    </lineage>
</organism>
<dbReference type="GO" id="GO:0005840">
    <property type="term" value="C:ribosome"/>
    <property type="evidence" value="ECO:0007669"/>
    <property type="project" value="UniProtKB-KW"/>
</dbReference>
<comment type="function">
    <text evidence="5">One of the proteins that surrounds the polypeptide exit tunnel on the outside of the subunit.</text>
</comment>
<comment type="function">
    <text evidence="5">One of two assembly initiator proteins, it binds directly to the 5'-end of the 23S rRNA, where it nucleates assembly of the 50S subunit.</text>
</comment>
<evidence type="ECO:0000256" key="4">
    <source>
        <dbReference type="ARBA" id="ARBA00035206"/>
    </source>
</evidence>
<dbReference type="Gene3D" id="2.30.30.30">
    <property type="match status" value="1"/>
</dbReference>
<feature type="domain" description="KOW" evidence="7">
    <location>
        <begin position="6"/>
        <end position="33"/>
    </location>
</feature>
<gene>
    <name evidence="5" type="primary">rplX</name>
    <name evidence="8" type="ORF">UY83_C0001G0064</name>
</gene>
<dbReference type="GO" id="GO:1990904">
    <property type="term" value="C:ribonucleoprotein complex"/>
    <property type="evidence" value="ECO:0007669"/>
    <property type="project" value="UniProtKB-KW"/>
</dbReference>
<reference evidence="8 9" key="1">
    <citation type="journal article" date="2015" name="Nature">
        <title>rRNA introns, odd ribosomes, and small enigmatic genomes across a large radiation of phyla.</title>
        <authorList>
            <person name="Brown C.T."/>
            <person name="Hug L.A."/>
            <person name="Thomas B.C."/>
            <person name="Sharon I."/>
            <person name="Castelle C.J."/>
            <person name="Singh A."/>
            <person name="Wilkins M.J."/>
            <person name="Williams K.H."/>
            <person name="Banfield J.F."/>
        </authorList>
    </citation>
    <scope>NUCLEOTIDE SEQUENCE [LARGE SCALE GENOMIC DNA]</scope>
</reference>
<evidence type="ECO:0000256" key="1">
    <source>
        <dbReference type="ARBA" id="ARBA00010618"/>
    </source>
</evidence>
<dbReference type="InterPro" id="IPR041988">
    <property type="entry name" value="Ribosomal_uL24_KOW"/>
</dbReference>
<proteinExistence type="inferred from homology"/>
<evidence type="ECO:0000256" key="3">
    <source>
        <dbReference type="ARBA" id="ARBA00023274"/>
    </source>
</evidence>
<evidence type="ECO:0000313" key="8">
    <source>
        <dbReference type="EMBL" id="KKW36033.1"/>
    </source>
</evidence>
<comment type="similarity">
    <text evidence="1 5 6">Belongs to the universal ribosomal protein uL24 family.</text>
</comment>
<evidence type="ECO:0000259" key="7">
    <source>
        <dbReference type="SMART" id="SM00739"/>
    </source>
</evidence>
<dbReference type="Pfam" id="PF00467">
    <property type="entry name" value="KOW"/>
    <property type="match status" value="1"/>
</dbReference>
<dbReference type="PROSITE" id="PS01108">
    <property type="entry name" value="RIBOSOMAL_L24"/>
    <property type="match status" value="1"/>
</dbReference>
<dbReference type="GO" id="GO:0019843">
    <property type="term" value="F:rRNA binding"/>
    <property type="evidence" value="ECO:0007669"/>
    <property type="project" value="UniProtKB-UniRule"/>
</dbReference>
<dbReference type="InterPro" id="IPR005824">
    <property type="entry name" value="KOW"/>
</dbReference>
<sequence>MNMKLHVKKGDTVTVITGNDKGKSGKILRVFPKDNLVLVEGVGMRKKHAKPRRAGQRGQIVEVHHPIQASNVKAKK</sequence>
<dbReference type="GO" id="GO:0006412">
    <property type="term" value="P:translation"/>
    <property type="evidence" value="ECO:0007669"/>
    <property type="project" value="UniProtKB-UniRule"/>
</dbReference>
<comment type="subunit">
    <text evidence="5">Part of the 50S ribosomal subunit.</text>
</comment>
<dbReference type="InterPro" id="IPR014722">
    <property type="entry name" value="Rib_uL2_dom2"/>
</dbReference>
<dbReference type="SUPFAM" id="SSF50104">
    <property type="entry name" value="Translation proteins SH3-like domain"/>
    <property type="match status" value="1"/>
</dbReference>
<dbReference type="InterPro" id="IPR008991">
    <property type="entry name" value="Translation_prot_SH3-like_sf"/>
</dbReference>
<dbReference type="CDD" id="cd06089">
    <property type="entry name" value="KOW_RPL26"/>
    <property type="match status" value="1"/>
</dbReference>
<dbReference type="NCBIfam" id="TIGR01079">
    <property type="entry name" value="rplX_bact"/>
    <property type="match status" value="1"/>
</dbReference>
<dbReference type="Proteomes" id="UP000034740">
    <property type="component" value="Unassembled WGS sequence"/>
</dbReference>
<dbReference type="EMBL" id="LCRO01000001">
    <property type="protein sequence ID" value="KKW36033.1"/>
    <property type="molecule type" value="Genomic_DNA"/>
</dbReference>
<evidence type="ECO:0000256" key="6">
    <source>
        <dbReference type="RuleBase" id="RU003477"/>
    </source>
</evidence>
<protein>
    <recommendedName>
        <fullName evidence="4 5">Large ribosomal subunit protein uL24</fullName>
    </recommendedName>
</protein>
<keyword evidence="3 5" id="KW-0687">Ribonucleoprotein</keyword>
<dbReference type="GO" id="GO:0003735">
    <property type="term" value="F:structural constituent of ribosome"/>
    <property type="evidence" value="ECO:0007669"/>
    <property type="project" value="InterPro"/>
</dbReference>
<evidence type="ECO:0000313" key="9">
    <source>
        <dbReference type="Proteomes" id="UP000034740"/>
    </source>
</evidence>